<keyword evidence="1" id="KW-0805">Transcription regulation</keyword>
<dbReference type="GO" id="GO:0000976">
    <property type="term" value="F:transcription cis-regulatory region binding"/>
    <property type="evidence" value="ECO:0007669"/>
    <property type="project" value="TreeGrafter"/>
</dbReference>
<feature type="DNA-binding region" description="H-T-H motif" evidence="4">
    <location>
        <begin position="29"/>
        <end position="48"/>
    </location>
</feature>
<keyword evidence="3" id="KW-0804">Transcription</keyword>
<keyword evidence="7" id="KW-1185">Reference proteome</keyword>
<feature type="domain" description="HTH tetR-type" evidence="5">
    <location>
        <begin position="6"/>
        <end position="66"/>
    </location>
</feature>
<gene>
    <name evidence="6" type="ORF">ET464_16135</name>
</gene>
<dbReference type="InterPro" id="IPR001647">
    <property type="entry name" value="HTH_TetR"/>
</dbReference>
<evidence type="ECO:0000313" key="7">
    <source>
        <dbReference type="Proteomes" id="UP000293568"/>
    </source>
</evidence>
<name>A0A4P6EXA4_9BACL</name>
<dbReference type="SUPFAM" id="SSF48498">
    <property type="entry name" value="Tetracyclin repressor-like, C-terminal domain"/>
    <property type="match status" value="1"/>
</dbReference>
<dbReference type="KEGG" id="pprt:ET464_16135"/>
<dbReference type="Proteomes" id="UP000293568">
    <property type="component" value="Chromosome"/>
</dbReference>
<dbReference type="PANTHER" id="PTHR30055:SF234">
    <property type="entry name" value="HTH-TYPE TRANSCRIPTIONAL REGULATOR BETI"/>
    <property type="match status" value="1"/>
</dbReference>
<dbReference type="EMBL" id="CP035492">
    <property type="protein sequence ID" value="QAY67682.1"/>
    <property type="molecule type" value="Genomic_DNA"/>
</dbReference>
<dbReference type="RefSeq" id="WP_129442657.1">
    <property type="nucleotide sequence ID" value="NZ_CP035492.1"/>
</dbReference>
<evidence type="ECO:0000313" key="6">
    <source>
        <dbReference type="EMBL" id="QAY67682.1"/>
    </source>
</evidence>
<dbReference type="PRINTS" id="PR00455">
    <property type="entry name" value="HTHTETR"/>
</dbReference>
<accession>A0A4P6EXA4</accession>
<dbReference type="PROSITE" id="PS50977">
    <property type="entry name" value="HTH_TETR_2"/>
    <property type="match status" value="1"/>
</dbReference>
<evidence type="ECO:0000256" key="4">
    <source>
        <dbReference type="PROSITE-ProRule" id="PRU00335"/>
    </source>
</evidence>
<dbReference type="InterPro" id="IPR036271">
    <property type="entry name" value="Tet_transcr_reg_TetR-rel_C_sf"/>
</dbReference>
<dbReference type="AlphaFoldDB" id="A0A4P6EXA4"/>
<evidence type="ECO:0000256" key="2">
    <source>
        <dbReference type="ARBA" id="ARBA00023125"/>
    </source>
</evidence>
<keyword evidence="2 4" id="KW-0238">DNA-binding</keyword>
<dbReference type="InterPro" id="IPR050109">
    <property type="entry name" value="HTH-type_TetR-like_transc_reg"/>
</dbReference>
<evidence type="ECO:0000256" key="1">
    <source>
        <dbReference type="ARBA" id="ARBA00023015"/>
    </source>
</evidence>
<reference evidence="6 7" key="1">
    <citation type="submission" date="2019-01" db="EMBL/GenBank/DDBJ databases">
        <title>Genome sequencing of strain FW100M-2.</title>
        <authorList>
            <person name="Heo J."/>
            <person name="Kim S.-J."/>
            <person name="Kim J.-S."/>
            <person name="Hong S.-B."/>
            <person name="Kwon S.-W."/>
        </authorList>
    </citation>
    <scope>NUCLEOTIDE SEQUENCE [LARGE SCALE GENOMIC DNA]</scope>
    <source>
        <strain evidence="6 7">FW100M-2</strain>
    </source>
</reference>
<dbReference type="GO" id="GO:0003700">
    <property type="term" value="F:DNA-binding transcription factor activity"/>
    <property type="evidence" value="ECO:0007669"/>
    <property type="project" value="TreeGrafter"/>
</dbReference>
<evidence type="ECO:0000256" key="3">
    <source>
        <dbReference type="ARBA" id="ARBA00023163"/>
    </source>
</evidence>
<evidence type="ECO:0000259" key="5">
    <source>
        <dbReference type="PROSITE" id="PS50977"/>
    </source>
</evidence>
<dbReference type="OrthoDB" id="509229at2"/>
<protein>
    <submittedName>
        <fullName evidence="6">TetR/AcrR family transcriptional regulator</fullName>
    </submittedName>
</protein>
<dbReference type="Pfam" id="PF00440">
    <property type="entry name" value="TetR_N"/>
    <property type="match status" value="1"/>
</dbReference>
<proteinExistence type="predicted"/>
<dbReference type="SUPFAM" id="SSF46689">
    <property type="entry name" value="Homeodomain-like"/>
    <property type="match status" value="1"/>
</dbReference>
<sequence>MNVHKPSTADRIKEAALNLFLDSGYDGTSLSDIAKAVGIKTPSLYAHFESKAQLFLQLFHDVIAEDLNKFRRLYESMQGEPALQQFRRMFDFYVDNNAQSVGQTFLRQTFLLPPRHLREQLKKDFLQYEQESTELIVSVYRQGLERGVFRLTDEEQMIATLYACSDGLLVERQIYDRELFNSRKEQAWQSLLFLLTTDLTKGQEA</sequence>
<dbReference type="PANTHER" id="PTHR30055">
    <property type="entry name" value="HTH-TYPE TRANSCRIPTIONAL REGULATOR RUTR"/>
    <property type="match status" value="1"/>
</dbReference>
<dbReference type="Gene3D" id="1.10.10.60">
    <property type="entry name" value="Homeodomain-like"/>
    <property type="match status" value="1"/>
</dbReference>
<dbReference type="Gene3D" id="1.10.357.10">
    <property type="entry name" value="Tetracycline Repressor, domain 2"/>
    <property type="match status" value="1"/>
</dbReference>
<organism evidence="6 7">
    <name type="scientific">Paenibacillus protaetiae</name>
    <dbReference type="NCBI Taxonomy" id="2509456"/>
    <lineage>
        <taxon>Bacteria</taxon>
        <taxon>Bacillati</taxon>
        <taxon>Bacillota</taxon>
        <taxon>Bacilli</taxon>
        <taxon>Bacillales</taxon>
        <taxon>Paenibacillaceae</taxon>
        <taxon>Paenibacillus</taxon>
    </lineage>
</organism>
<dbReference type="InterPro" id="IPR009057">
    <property type="entry name" value="Homeodomain-like_sf"/>
</dbReference>